<organism evidence="1">
    <name type="scientific">Acidithiobacillus ferrivorans</name>
    <dbReference type="NCBI Taxonomy" id="160808"/>
    <lineage>
        <taxon>Bacteria</taxon>
        <taxon>Pseudomonadati</taxon>
        <taxon>Pseudomonadota</taxon>
        <taxon>Acidithiobacillia</taxon>
        <taxon>Acidithiobacillales</taxon>
        <taxon>Acidithiobacillaceae</taxon>
        <taxon>Acidithiobacillus</taxon>
    </lineage>
</organism>
<dbReference type="RefSeq" id="WP_081919310.1">
    <property type="nucleotide sequence ID" value="NZ_CCCS020000023.1"/>
</dbReference>
<dbReference type="Gene3D" id="3.40.50.150">
    <property type="entry name" value="Vaccinia Virus protein VP39"/>
    <property type="match status" value="1"/>
</dbReference>
<keyword evidence="3" id="KW-1185">Reference proteome</keyword>
<protein>
    <submittedName>
        <fullName evidence="1 2">Methyltransferase type 11</fullName>
    </submittedName>
</protein>
<accession>A0A060UMP0</accession>
<reference evidence="2 3" key="3">
    <citation type="submission" date="2017-03" db="EMBL/GenBank/DDBJ databases">
        <authorList>
            <person name="Regsiter A."/>
            <person name="William W."/>
        </authorList>
    </citation>
    <scope>NUCLEOTIDE SEQUENCE [LARGE SCALE GENOMIC DNA]</scope>
    <source>
        <strain evidence="2">PRJEB5721</strain>
    </source>
</reference>
<dbReference type="AlphaFoldDB" id="A0A060UMP0"/>
<proteinExistence type="predicted"/>
<reference evidence="1" key="1">
    <citation type="submission" date="2014-03" db="EMBL/GenBank/DDBJ databases">
        <authorList>
            <person name="Genoscope - CEA"/>
        </authorList>
    </citation>
    <scope>NUCLEOTIDE SEQUENCE [LARGE SCALE GENOMIC DNA]</scope>
    <source>
        <strain evidence="1">CF27</strain>
    </source>
</reference>
<evidence type="ECO:0000313" key="2">
    <source>
        <dbReference type="EMBL" id="SMH66441.1"/>
    </source>
</evidence>
<evidence type="ECO:0000313" key="3">
    <source>
        <dbReference type="Proteomes" id="UP000193925"/>
    </source>
</evidence>
<dbReference type="Pfam" id="PF13489">
    <property type="entry name" value="Methyltransf_23"/>
    <property type="match status" value="1"/>
</dbReference>
<dbReference type="GO" id="GO:0008168">
    <property type="term" value="F:methyltransferase activity"/>
    <property type="evidence" value="ECO:0007669"/>
    <property type="project" value="UniProtKB-KW"/>
</dbReference>
<sequence length="421" mass="47540">MQNDFYYRFEQRFRGSREEIKRRQSVYLPILEPLKSIQSPTRTLDLGCGRGEWLELMAENGFSAQGADLDDAMLQFCMEQDFVVRKADALDYLRSIPDATLSVVTGFHIAEHLPFESLQNMVLEAHRTLIPGGVLILETPNPENLVVGACNFYTDPTHRAPLPPHLLAYLGEDAGFKRVKILRLNQPPQEWYSNPPESPSMSRLLFGVGPDYAIVAQKDATAERLMAFSWFAETEDGLNSLGGRINEFDAQMLSLQQETQRVQSEQMVRLDGVAEHQRSTDEQIGRLTTLWGNAQRVQSEQMARLDGVLNSRSWRITTPLREANATFRKVKSYIKRRLKTLIKRSAAFVQKGPWLKPIILAPLAPFPKVKARLRRAAGLPDPSAILIDQGLPGANDLTPLSSRAEKIYTILKHKIEKGGFQ</sequence>
<dbReference type="GO" id="GO:0032259">
    <property type="term" value="P:methylation"/>
    <property type="evidence" value="ECO:0007669"/>
    <property type="project" value="UniProtKB-KW"/>
</dbReference>
<dbReference type="SUPFAM" id="SSF53335">
    <property type="entry name" value="S-adenosyl-L-methionine-dependent methyltransferases"/>
    <property type="match status" value="1"/>
</dbReference>
<keyword evidence="1" id="KW-0808">Transferase</keyword>
<evidence type="ECO:0000313" key="1">
    <source>
        <dbReference type="EMBL" id="CDQ09745.1"/>
    </source>
</evidence>
<keyword evidence="1" id="KW-0489">Methyltransferase</keyword>
<name>A0A060UMP0_9PROT</name>
<dbReference type="PANTHER" id="PTHR43861">
    <property type="entry name" value="TRANS-ACONITATE 2-METHYLTRANSFERASE-RELATED"/>
    <property type="match status" value="1"/>
</dbReference>
<reference evidence="1" key="2">
    <citation type="submission" date="2014-07" db="EMBL/GenBank/DDBJ databases">
        <title>Initial genome analysis of the psychrotolerant acidophile Acidithiobacillus ferrivorans CF27: insights into iron and sulfur oxidation pathways and into biofilm formation.</title>
        <authorList>
            <person name="Talla E."/>
            <person name="Hedrich S."/>
            <person name="Mangenot S."/>
            <person name="Ji B."/>
            <person name="Johnson D.B."/>
            <person name="Barbe V."/>
            <person name="Bonnefoy V."/>
        </authorList>
    </citation>
    <scope>NUCLEOTIDE SEQUENCE [LARGE SCALE GENOMIC DNA]</scope>
    <source>
        <strain evidence="1">CF27</strain>
    </source>
</reference>
<dbReference type="EMBL" id="LT841305">
    <property type="protein sequence ID" value="SMH66441.1"/>
    <property type="molecule type" value="Genomic_DNA"/>
</dbReference>
<dbReference type="CDD" id="cd02440">
    <property type="entry name" value="AdoMet_MTases"/>
    <property type="match status" value="1"/>
</dbReference>
<dbReference type="InterPro" id="IPR029063">
    <property type="entry name" value="SAM-dependent_MTases_sf"/>
</dbReference>
<dbReference type="Proteomes" id="UP000193925">
    <property type="component" value="Chromosome AFERRI"/>
</dbReference>
<gene>
    <name evidence="2" type="ORF">AFERRI_30173</name>
    <name evidence="1" type="ORF">AFERRI_30391</name>
</gene>
<dbReference type="EMBL" id="CCCS020000023">
    <property type="protein sequence ID" value="CDQ09745.1"/>
    <property type="molecule type" value="Genomic_DNA"/>
</dbReference>